<comment type="caution">
    <text evidence="1">The sequence shown here is derived from an EMBL/GenBank/DDBJ whole genome shotgun (WGS) entry which is preliminary data.</text>
</comment>
<dbReference type="EMBL" id="UPSH01000001">
    <property type="protein sequence ID" value="VBB17602.1"/>
    <property type="molecule type" value="Genomic_DNA"/>
</dbReference>
<dbReference type="Proteomes" id="UP000594342">
    <property type="component" value="Unassembled WGS sequence"/>
</dbReference>
<protein>
    <submittedName>
        <fullName evidence="1">Uncharacterized protein</fullName>
    </submittedName>
</protein>
<evidence type="ECO:0000313" key="2">
    <source>
        <dbReference type="Proteomes" id="UP000594342"/>
    </source>
</evidence>
<proteinExistence type="predicted"/>
<accession>A0A5K0U891</accession>
<name>A0A5K0U891_9VIRU</name>
<keyword evidence="2" id="KW-1185">Reference proteome</keyword>
<reference evidence="1 2" key="1">
    <citation type="submission" date="2018-10" db="EMBL/GenBank/DDBJ databases">
        <authorList>
            <consortium name="IHU Genomes"/>
        </authorList>
    </citation>
    <scope>NUCLEOTIDE SEQUENCE [LARGE SCALE GENOMIC DNA]</scope>
    <source>
        <strain evidence="1 2">A1</strain>
    </source>
</reference>
<gene>
    <name evidence="1" type="ORF">YASMINEVIRUS_65</name>
</gene>
<organism evidence="1 2">
    <name type="scientific">Yasminevirus sp. GU-2018</name>
    <dbReference type="NCBI Taxonomy" id="2420051"/>
    <lineage>
        <taxon>Viruses</taxon>
        <taxon>Varidnaviria</taxon>
        <taxon>Bamfordvirae</taxon>
        <taxon>Nucleocytoviricota</taxon>
        <taxon>Megaviricetes</taxon>
        <taxon>Imitervirales</taxon>
        <taxon>Mimiviridae</taxon>
        <taxon>Klosneuvirinae</taxon>
        <taxon>Yasminevirus</taxon>
        <taxon>Yasminevirus saudimassiliense</taxon>
    </lineage>
</organism>
<sequence>MSVIPQALQSDRTSKIRPRERLIQNDRKGCMLYPMSGADITPLLIFPNVDSFVFVDEHLFLNEADENKIMSESDSNVHVDIKSVDSVVDSQLISDIMAGYKNFSDKDSVTDSDRPKFPLSFPMFSSGSSDDVQYDFSSPYSLLFRADVLSITNPYVTNQMDKGIVHLMITRIRDHTNFDVKKIMIVIPRYVYRIDLVDKTSGSEKTLYYTRELIMCEGDTYSTDWIQAQGFLFETLLIKGDPYYANFDPTNTIKASNRFYMKTKIASLCGRALSETPDSFRLVTDQKHRNGAFASLTSRVVTSTEGVHFGYDMLMAIYGPDAIREYLPVNYRINQKRESKVESDVSVGVSVSVDIDTVSSRMRGFRINRSTHGQGLGIVGSSDKNCEKDESKF</sequence>
<evidence type="ECO:0000313" key="1">
    <source>
        <dbReference type="EMBL" id="VBB17602.1"/>
    </source>
</evidence>